<feature type="domain" description="HTH tetR-type" evidence="7">
    <location>
        <begin position="8"/>
        <end position="68"/>
    </location>
</feature>
<feature type="DNA-binding region" description="H-T-H motif" evidence="6">
    <location>
        <begin position="31"/>
        <end position="50"/>
    </location>
</feature>
<accession>A0ABZ0W1P3</accession>
<evidence type="ECO:0000256" key="1">
    <source>
        <dbReference type="ARBA" id="ARBA00002291"/>
    </source>
</evidence>
<dbReference type="InterPro" id="IPR001647">
    <property type="entry name" value="HTH_TetR"/>
</dbReference>
<keyword evidence="4 6" id="KW-0238">DNA-binding</keyword>
<reference evidence="8 9" key="1">
    <citation type="submission" date="2023-12" db="EMBL/GenBank/DDBJ databases">
        <title>Genome sequencing and assembly of bacterial species from a model synthetic community.</title>
        <authorList>
            <person name="Hogle S.L."/>
        </authorList>
    </citation>
    <scope>NUCLEOTIDE SEQUENCE [LARGE SCALE GENOMIC DNA]</scope>
    <source>
        <strain evidence="8 9">HAMBI_3031</strain>
    </source>
</reference>
<protein>
    <recommendedName>
        <fullName evidence="3">Biofilm operon icaADBC HTH-type negative transcriptional regulator IcaR</fullName>
    </recommendedName>
    <alternativeName>
        <fullName evidence="5">Intercellular adhesion protein R</fullName>
    </alternativeName>
</protein>
<dbReference type="PROSITE" id="PS50977">
    <property type="entry name" value="HTH_TETR_2"/>
    <property type="match status" value="1"/>
</dbReference>
<evidence type="ECO:0000313" key="9">
    <source>
        <dbReference type="Proteomes" id="UP001325680"/>
    </source>
</evidence>
<keyword evidence="9" id="KW-1185">Reference proteome</keyword>
<comment type="subunit">
    <text evidence="2">Homodimer.</text>
</comment>
<name>A0ABZ0W1P3_9BACT</name>
<evidence type="ECO:0000256" key="6">
    <source>
        <dbReference type="PROSITE-ProRule" id="PRU00335"/>
    </source>
</evidence>
<dbReference type="Gene3D" id="1.10.357.10">
    <property type="entry name" value="Tetracycline Repressor, domain 2"/>
    <property type="match status" value="1"/>
</dbReference>
<comment type="function">
    <text evidence="1">Represses transcription of the icaADBC operon necessary for biofilm production.</text>
</comment>
<organism evidence="8 9">
    <name type="scientific">Niabella yanshanensis</name>
    <dbReference type="NCBI Taxonomy" id="577386"/>
    <lineage>
        <taxon>Bacteria</taxon>
        <taxon>Pseudomonadati</taxon>
        <taxon>Bacteroidota</taxon>
        <taxon>Chitinophagia</taxon>
        <taxon>Chitinophagales</taxon>
        <taxon>Chitinophagaceae</taxon>
        <taxon>Niabella</taxon>
    </lineage>
</organism>
<evidence type="ECO:0000256" key="3">
    <source>
        <dbReference type="ARBA" id="ARBA00014341"/>
    </source>
</evidence>
<dbReference type="EMBL" id="CP139960">
    <property type="protein sequence ID" value="WQD37190.1"/>
    <property type="molecule type" value="Genomic_DNA"/>
</dbReference>
<dbReference type="InterPro" id="IPR041646">
    <property type="entry name" value="IcaR_C"/>
</dbReference>
<dbReference type="RefSeq" id="WP_114793048.1">
    <property type="nucleotide sequence ID" value="NZ_CP139960.1"/>
</dbReference>
<proteinExistence type="predicted"/>
<dbReference type="InterPro" id="IPR036271">
    <property type="entry name" value="Tet_transcr_reg_TetR-rel_C_sf"/>
</dbReference>
<dbReference type="SUPFAM" id="SSF48498">
    <property type="entry name" value="Tetracyclin repressor-like, C-terminal domain"/>
    <property type="match status" value="1"/>
</dbReference>
<dbReference type="Proteomes" id="UP001325680">
    <property type="component" value="Chromosome"/>
</dbReference>
<evidence type="ECO:0000256" key="4">
    <source>
        <dbReference type="ARBA" id="ARBA00023125"/>
    </source>
</evidence>
<gene>
    <name evidence="8" type="ORF">U0035_16090</name>
</gene>
<dbReference type="InterPro" id="IPR009057">
    <property type="entry name" value="Homeodomain-like_sf"/>
</dbReference>
<evidence type="ECO:0000259" key="7">
    <source>
        <dbReference type="PROSITE" id="PS50977"/>
    </source>
</evidence>
<evidence type="ECO:0000256" key="2">
    <source>
        <dbReference type="ARBA" id="ARBA00011738"/>
    </source>
</evidence>
<sequence length="198" mass="22749">MGRRSLKDARQKEIIEVFYQIAKQEGLENASLAKTAELAGMNPSLIIHYFKTREQLVYGLIEFILDRYLQIFSVPASPNSTPKTVLLKIIDNVFSRKWNVLFDDSVSYSCYALALRDETIAGRYRQLLETLRKNMEQYIRACKKEGLLQVVNPAATADLVFVLVDGAYYYLSLVKEEEEYTAGLKRYKKQAIALLNFV</sequence>
<evidence type="ECO:0000313" key="8">
    <source>
        <dbReference type="EMBL" id="WQD37190.1"/>
    </source>
</evidence>
<dbReference type="SUPFAM" id="SSF46689">
    <property type="entry name" value="Homeodomain-like"/>
    <property type="match status" value="1"/>
</dbReference>
<dbReference type="Pfam" id="PF18665">
    <property type="entry name" value="TetR_C_37"/>
    <property type="match status" value="1"/>
</dbReference>
<evidence type="ECO:0000256" key="5">
    <source>
        <dbReference type="ARBA" id="ARBA00030200"/>
    </source>
</evidence>